<comment type="caution">
    <text evidence="1">The sequence shown here is derived from an EMBL/GenBank/DDBJ whole genome shotgun (WGS) entry which is preliminary data.</text>
</comment>
<dbReference type="Proteomes" id="UP000032871">
    <property type="component" value="Unassembled WGS sequence"/>
</dbReference>
<keyword evidence="2" id="KW-1185">Reference proteome</keyword>
<name>E6KVY1_9PAST</name>
<dbReference type="HOGENOM" id="CLU_3283745_0_0_6"/>
<sequence>MRIAVNKTRKIKVRAKNTVKNDRTFSIRFEANQAKQEKLS</sequence>
<dbReference type="EMBL" id="AEPS01000002">
    <property type="protein sequence ID" value="EFU68440.1"/>
    <property type="molecule type" value="Genomic_DNA"/>
</dbReference>
<evidence type="ECO:0000313" key="1">
    <source>
        <dbReference type="EMBL" id="EFU68440.1"/>
    </source>
</evidence>
<gene>
    <name evidence="1" type="ORF">HMPREF9064_0313</name>
</gene>
<dbReference type="AlphaFoldDB" id="E6KVY1"/>
<proteinExistence type="predicted"/>
<protein>
    <submittedName>
        <fullName evidence="1">Uncharacterized protein</fullName>
    </submittedName>
</protein>
<accession>E6KVY1</accession>
<reference evidence="1 2" key="1">
    <citation type="submission" date="2010-12" db="EMBL/GenBank/DDBJ databases">
        <authorList>
            <person name="Muzny D."/>
            <person name="Qin X."/>
            <person name="Deng J."/>
            <person name="Jiang H."/>
            <person name="Liu Y."/>
            <person name="Qu J."/>
            <person name="Song X.-Z."/>
            <person name="Zhang L."/>
            <person name="Thornton R."/>
            <person name="Coyle M."/>
            <person name="Francisco L."/>
            <person name="Jackson L."/>
            <person name="Javaid M."/>
            <person name="Korchina V."/>
            <person name="Kovar C."/>
            <person name="Mata R."/>
            <person name="Mathew T."/>
            <person name="Ngo R."/>
            <person name="Nguyen L."/>
            <person name="Nguyen N."/>
            <person name="Okwuonu G."/>
            <person name="Ongeri F."/>
            <person name="Pham C."/>
            <person name="Simmons D."/>
            <person name="Wilczek-Boney K."/>
            <person name="Hale W."/>
            <person name="Jakkamsetti A."/>
            <person name="Pham P."/>
            <person name="Ruth R."/>
            <person name="San Lucas F."/>
            <person name="Warren J."/>
            <person name="Zhang J."/>
            <person name="Zhao Z."/>
            <person name="Zhou C."/>
            <person name="Zhu D."/>
            <person name="Lee S."/>
            <person name="Bess C."/>
            <person name="Blankenburg K."/>
            <person name="Forbes L."/>
            <person name="Fu Q."/>
            <person name="Gubbala S."/>
            <person name="Hirani K."/>
            <person name="Jayaseelan J.C."/>
            <person name="Lara F."/>
            <person name="Munidasa M."/>
            <person name="Palculict T."/>
            <person name="Patil S."/>
            <person name="Pu L.-L."/>
            <person name="Saada N."/>
            <person name="Tang L."/>
            <person name="Weissenberger G."/>
            <person name="Zhu Y."/>
            <person name="Hemphill L."/>
            <person name="Shang Y."/>
            <person name="Youmans B."/>
            <person name="Ayvaz T."/>
            <person name="Ross M."/>
            <person name="Santibanez J."/>
            <person name="Aqrawi P."/>
            <person name="Gross S."/>
            <person name="Joshi V."/>
            <person name="Fowler G."/>
            <person name="Nazareth L."/>
            <person name="Reid J."/>
            <person name="Worley K."/>
            <person name="Petrosino J."/>
            <person name="Highlander S."/>
            <person name="Gibbs R."/>
        </authorList>
    </citation>
    <scope>NUCLEOTIDE SEQUENCE [LARGE SCALE GENOMIC DNA]</scope>
    <source>
        <strain evidence="1 2">ATCC 33393</strain>
    </source>
</reference>
<evidence type="ECO:0000313" key="2">
    <source>
        <dbReference type="Proteomes" id="UP000032871"/>
    </source>
</evidence>
<organism evidence="1 2">
    <name type="scientific">Aggregatibacter segnis ATCC 33393</name>
    <dbReference type="NCBI Taxonomy" id="888057"/>
    <lineage>
        <taxon>Bacteria</taxon>
        <taxon>Pseudomonadati</taxon>
        <taxon>Pseudomonadota</taxon>
        <taxon>Gammaproteobacteria</taxon>
        <taxon>Pasteurellales</taxon>
        <taxon>Pasteurellaceae</taxon>
        <taxon>Aggregatibacter</taxon>
    </lineage>
</organism>